<accession>A0A364MWT0</accession>
<evidence type="ECO:0000256" key="1">
    <source>
        <dbReference type="ARBA" id="ARBA00022723"/>
    </source>
</evidence>
<protein>
    <submittedName>
        <fullName evidence="4">HAD-like protein</fullName>
    </submittedName>
</protein>
<dbReference type="GO" id="GO:0016791">
    <property type="term" value="F:phosphatase activity"/>
    <property type="evidence" value="ECO:0007669"/>
    <property type="project" value="TreeGrafter"/>
</dbReference>
<evidence type="ECO:0000313" key="4">
    <source>
        <dbReference type="EMBL" id="RAR05915.1"/>
    </source>
</evidence>
<dbReference type="InterPro" id="IPR023198">
    <property type="entry name" value="PGP-like_dom2"/>
</dbReference>
<sequence>MTHKQFRDATWFFFDLDDTLHEFRKASSAAVDAVLHLIIQQQQEQPQKEAQDQHQSLTIPSLKAAYTTILKTSTSTAFTDGKTSHTYRRSRFTTLLHHFSITPTEPQITQLLTTYEAVLTAHLAPKPSALALLATLQKLGKRVAIVTEGPQDSQERTVAALGLAPYFERLITTNALGVAKTAGLWERAMRELGVGKGEVVVVGDSWERDVVPAWEAGMRVVWFDEGAGDGVREVEVGEGGRKVFVISGLEKLRRIVLGEV</sequence>
<dbReference type="Proteomes" id="UP000249619">
    <property type="component" value="Unassembled WGS sequence"/>
</dbReference>
<dbReference type="GO" id="GO:0046872">
    <property type="term" value="F:metal ion binding"/>
    <property type="evidence" value="ECO:0007669"/>
    <property type="project" value="UniProtKB-KW"/>
</dbReference>
<dbReference type="Pfam" id="PF00702">
    <property type="entry name" value="Hydrolase"/>
    <property type="match status" value="1"/>
</dbReference>
<name>A0A364MWT0_STELY</name>
<organism evidence="4 5">
    <name type="scientific">Stemphylium lycopersici</name>
    <name type="common">Tomato gray leaf spot disease fungus</name>
    <name type="synonym">Thyrospora lycopersici</name>
    <dbReference type="NCBI Taxonomy" id="183478"/>
    <lineage>
        <taxon>Eukaryota</taxon>
        <taxon>Fungi</taxon>
        <taxon>Dikarya</taxon>
        <taxon>Ascomycota</taxon>
        <taxon>Pezizomycotina</taxon>
        <taxon>Dothideomycetes</taxon>
        <taxon>Pleosporomycetidae</taxon>
        <taxon>Pleosporales</taxon>
        <taxon>Pleosporineae</taxon>
        <taxon>Pleosporaceae</taxon>
        <taxon>Stemphylium</taxon>
    </lineage>
</organism>
<dbReference type="Gene3D" id="3.40.50.1000">
    <property type="entry name" value="HAD superfamily/HAD-like"/>
    <property type="match status" value="1"/>
</dbReference>
<evidence type="ECO:0000256" key="3">
    <source>
        <dbReference type="ARBA" id="ARBA00022842"/>
    </source>
</evidence>
<gene>
    <name evidence="4" type="ORF">DDE83_007186</name>
</gene>
<evidence type="ECO:0000256" key="2">
    <source>
        <dbReference type="ARBA" id="ARBA00022801"/>
    </source>
</evidence>
<reference evidence="5" key="1">
    <citation type="submission" date="2018-05" db="EMBL/GenBank/DDBJ databases">
        <title>Draft genome sequence of Stemphylium lycopersici strain CIDEFI 213.</title>
        <authorList>
            <person name="Medina R."/>
            <person name="Franco M.E.E."/>
            <person name="Lucentini C.G."/>
            <person name="Saparrat M.C.N."/>
            <person name="Balatti P.A."/>
        </authorList>
    </citation>
    <scope>NUCLEOTIDE SEQUENCE [LARGE SCALE GENOMIC DNA]</scope>
    <source>
        <strain evidence="5">CIDEFI 213</strain>
    </source>
</reference>
<keyword evidence="3" id="KW-0460">Magnesium</keyword>
<keyword evidence="5" id="KW-1185">Reference proteome</keyword>
<proteinExistence type="predicted"/>
<dbReference type="InterPro" id="IPR051400">
    <property type="entry name" value="HAD-like_hydrolase"/>
</dbReference>
<evidence type="ECO:0000313" key="5">
    <source>
        <dbReference type="Proteomes" id="UP000249619"/>
    </source>
</evidence>
<dbReference type="PANTHER" id="PTHR46470:SF2">
    <property type="entry name" value="GLYCERALDEHYDE 3-PHOSPHATE PHOSPHATASE"/>
    <property type="match status" value="1"/>
</dbReference>
<dbReference type="PANTHER" id="PTHR46470">
    <property type="entry name" value="N-ACYLNEURAMINATE-9-PHOSPHATASE"/>
    <property type="match status" value="1"/>
</dbReference>
<dbReference type="InterPro" id="IPR023214">
    <property type="entry name" value="HAD_sf"/>
</dbReference>
<dbReference type="InterPro" id="IPR036412">
    <property type="entry name" value="HAD-like_sf"/>
</dbReference>
<dbReference type="SUPFAM" id="SSF56784">
    <property type="entry name" value="HAD-like"/>
    <property type="match status" value="1"/>
</dbReference>
<dbReference type="SFLD" id="SFLDG01129">
    <property type="entry name" value="C1.5:_HAD__Beta-PGM__Phosphata"/>
    <property type="match status" value="1"/>
</dbReference>
<dbReference type="Gene3D" id="1.10.150.240">
    <property type="entry name" value="Putative phosphatase, domain 2"/>
    <property type="match status" value="1"/>
</dbReference>
<comment type="caution">
    <text evidence="4">The sequence shown here is derived from an EMBL/GenBank/DDBJ whole genome shotgun (WGS) entry which is preliminary data.</text>
</comment>
<dbReference type="SFLD" id="SFLDS00003">
    <property type="entry name" value="Haloacid_Dehalogenase"/>
    <property type="match status" value="1"/>
</dbReference>
<keyword evidence="2" id="KW-0378">Hydrolase</keyword>
<keyword evidence="1" id="KW-0479">Metal-binding</keyword>
<dbReference type="EMBL" id="QGDH01000124">
    <property type="protein sequence ID" value="RAR05915.1"/>
    <property type="molecule type" value="Genomic_DNA"/>
</dbReference>
<dbReference type="STRING" id="183478.A0A364MWT0"/>
<dbReference type="AlphaFoldDB" id="A0A364MWT0"/>